<dbReference type="OrthoDB" id="6105938at2759"/>
<evidence type="ECO:0000313" key="3">
    <source>
        <dbReference type="Proteomes" id="UP000189580"/>
    </source>
</evidence>
<dbReference type="EMBL" id="CP014500">
    <property type="protein sequence ID" value="ANB11272.1"/>
    <property type="molecule type" value="Genomic_DNA"/>
</dbReference>
<organism evidence="2 3">
    <name type="scientific">Sugiyamaella lignohabitans</name>
    <dbReference type="NCBI Taxonomy" id="796027"/>
    <lineage>
        <taxon>Eukaryota</taxon>
        <taxon>Fungi</taxon>
        <taxon>Dikarya</taxon>
        <taxon>Ascomycota</taxon>
        <taxon>Saccharomycotina</taxon>
        <taxon>Dipodascomycetes</taxon>
        <taxon>Dipodascales</taxon>
        <taxon>Trichomonascaceae</taxon>
        <taxon>Sugiyamaella</taxon>
    </lineage>
</organism>
<name>A0A167C689_9ASCO</name>
<feature type="region of interest" description="Disordered" evidence="1">
    <location>
        <begin position="122"/>
        <end position="164"/>
    </location>
</feature>
<protein>
    <submittedName>
        <fullName evidence="2">Uncharacterized protein</fullName>
    </submittedName>
</protein>
<feature type="compositionally biased region" description="Acidic residues" evidence="1">
    <location>
        <begin position="179"/>
        <end position="200"/>
    </location>
</feature>
<feature type="compositionally biased region" description="Low complexity" evidence="1">
    <location>
        <begin position="274"/>
        <end position="318"/>
    </location>
</feature>
<evidence type="ECO:0000313" key="2">
    <source>
        <dbReference type="EMBL" id="ANB11272.1"/>
    </source>
</evidence>
<dbReference type="AlphaFoldDB" id="A0A167C689"/>
<sequence>MIKSKPVMNLALKQVGEVLMKAIDVKDEVRGRGLAEQRKQAEKELNHDMKYSKETFPNLFVNSNRGNRGTGRGGVIGFIDREDGVRRCSRCLWEVPGRSTECPNCGLLVDAPEDQDEQDLIDDLDVDGDDYGESENDAHFRRRPLFSDEAEQDDDEDDEGDDVMADNSIESMDEYDEELDGGFIDDDSIADYLDEDDDDGEHTSSSRLFNRYLSDHATDNSHSHDDNDNESDSHDSFDLSLDHSDNEDEDDDMHLTRGDRNAVLGRGPGRRLGRGNSSTSSTNTITTGPRNRRSTTTTTTTTTSTTTRTRGQPVISISSDDEDDAELDQLGRSLAHRGRTVVLSEDEDDDSEPHEPLTRNGPGRAILIDDSD</sequence>
<dbReference type="GeneID" id="30036167"/>
<dbReference type="KEGG" id="slb:AWJ20_4075"/>
<dbReference type="RefSeq" id="XP_018733749.1">
    <property type="nucleotide sequence ID" value="XM_018881128.1"/>
</dbReference>
<feature type="compositionally biased region" description="Acidic residues" evidence="1">
    <location>
        <begin position="148"/>
        <end position="164"/>
    </location>
</feature>
<keyword evidence="3" id="KW-1185">Reference proteome</keyword>
<reference evidence="2 3" key="1">
    <citation type="submission" date="2016-02" db="EMBL/GenBank/DDBJ databases">
        <title>Complete genome sequence and transcriptome regulation of the pentose utilising yeast Sugiyamaella lignohabitans.</title>
        <authorList>
            <person name="Bellasio M."/>
            <person name="Peymann A."/>
            <person name="Valli M."/>
            <person name="Sipitzky M."/>
            <person name="Graf A."/>
            <person name="Sauer M."/>
            <person name="Marx H."/>
            <person name="Mattanovich D."/>
        </authorList>
    </citation>
    <scope>NUCLEOTIDE SEQUENCE [LARGE SCALE GENOMIC DNA]</scope>
    <source>
        <strain evidence="2 3">CBS 10342</strain>
    </source>
</reference>
<feature type="compositionally biased region" description="Basic and acidic residues" evidence="1">
    <location>
        <begin position="213"/>
        <end position="244"/>
    </location>
</feature>
<proteinExistence type="predicted"/>
<accession>A0A167C689</accession>
<feature type="compositionally biased region" description="Acidic residues" evidence="1">
    <location>
        <begin position="122"/>
        <end position="135"/>
    </location>
</feature>
<evidence type="ECO:0000256" key="1">
    <source>
        <dbReference type="SAM" id="MobiDB-lite"/>
    </source>
</evidence>
<gene>
    <name evidence="2" type="ORF">AWJ20_4075</name>
</gene>
<dbReference type="Proteomes" id="UP000189580">
    <property type="component" value="Chromosome c"/>
</dbReference>
<feature type="region of interest" description="Disordered" evidence="1">
    <location>
        <begin position="179"/>
        <end position="372"/>
    </location>
</feature>